<evidence type="ECO:0000313" key="1">
    <source>
        <dbReference type="EMBL" id="SMX75014.1"/>
    </source>
</evidence>
<protein>
    <recommendedName>
        <fullName evidence="3">ATP/GTP-binding protein</fullName>
    </recommendedName>
</protein>
<name>A0A2H1IIL6_9MICO</name>
<evidence type="ECO:0000313" key="2">
    <source>
        <dbReference type="Proteomes" id="UP000234333"/>
    </source>
</evidence>
<proteinExistence type="predicted"/>
<dbReference type="Proteomes" id="UP000234333">
    <property type="component" value="Unassembled WGS sequence"/>
</dbReference>
<dbReference type="EMBL" id="FXZC01000002">
    <property type="protein sequence ID" value="SMX75014.1"/>
    <property type="molecule type" value="Genomic_DNA"/>
</dbReference>
<sequence>MPRSNSSRRRNKWSAPARDLTESVGGLRVSRDLPDGTWSIQRVAANSSGKVYVCPGCGQQVSAATAHIVAWRQEASHGVDIGVDSRRHWHSRCFERFR</sequence>
<organism evidence="1 2">
    <name type="scientific">Brevibacterium casei CIP 102111</name>
    <dbReference type="NCBI Taxonomy" id="1255625"/>
    <lineage>
        <taxon>Bacteria</taxon>
        <taxon>Bacillati</taxon>
        <taxon>Actinomycetota</taxon>
        <taxon>Actinomycetes</taxon>
        <taxon>Micrococcales</taxon>
        <taxon>Brevibacteriaceae</taxon>
        <taxon>Brevibacterium</taxon>
    </lineage>
</organism>
<reference evidence="1 2" key="1">
    <citation type="submission" date="2017-03" db="EMBL/GenBank/DDBJ databases">
        <authorList>
            <person name="Afonso C.L."/>
            <person name="Miller P.J."/>
            <person name="Scott M.A."/>
            <person name="Spackman E."/>
            <person name="Goraichik I."/>
            <person name="Dimitrov K.M."/>
            <person name="Suarez D.L."/>
            <person name="Swayne D.E."/>
        </authorList>
    </citation>
    <scope>NUCLEOTIDE SEQUENCE [LARGE SCALE GENOMIC DNA]</scope>
    <source>
        <strain evidence="1 2">CIP 102111</strain>
    </source>
</reference>
<evidence type="ECO:0008006" key="3">
    <source>
        <dbReference type="Google" id="ProtNLM"/>
    </source>
</evidence>
<dbReference type="AlphaFoldDB" id="A0A2H1IIL6"/>
<gene>
    <name evidence="1" type="ORF">BC102111_01329</name>
</gene>
<dbReference type="GeneID" id="99772656"/>
<dbReference type="RefSeq" id="WP_009375332.1">
    <property type="nucleotide sequence ID" value="NZ_FXZC01000002.1"/>
</dbReference>
<accession>A0A2H1IIL6</accession>